<dbReference type="STRING" id="284592.Q6BVQ7"/>
<dbReference type="Proteomes" id="UP000000599">
    <property type="component" value="Chromosome C"/>
</dbReference>
<dbReference type="HOGENOM" id="CLU_029630_0_0_1"/>
<dbReference type="eggNOG" id="ENOG502RXKA">
    <property type="taxonomic scope" value="Eukaryota"/>
</dbReference>
<keyword evidence="1" id="KW-0732">Signal</keyword>
<dbReference type="GeneID" id="2900588"/>
<name>Q6BVQ7_DEBHA</name>
<feature type="chain" id="PRO_5004271238" evidence="1">
    <location>
        <begin position="18"/>
        <end position="304"/>
    </location>
</feature>
<dbReference type="RefSeq" id="XP_457712.1">
    <property type="nucleotide sequence ID" value="XM_457712.1"/>
</dbReference>
<dbReference type="AlphaFoldDB" id="Q6BVQ7"/>
<dbReference type="InterPro" id="IPR052965">
    <property type="entry name" value="Pigment-catalase-like"/>
</dbReference>
<feature type="signal peptide" evidence="1">
    <location>
        <begin position="1"/>
        <end position="17"/>
    </location>
</feature>
<dbReference type="KEGG" id="dha:DEHA2C00726g"/>
<gene>
    <name evidence="2" type="ordered locus">DEHA2C00726g</name>
</gene>
<accession>Q6BVQ7</accession>
<dbReference type="Gene3D" id="1.20.1260.10">
    <property type="match status" value="1"/>
</dbReference>
<dbReference type="VEuPathDB" id="FungiDB:DEHA2C00726g"/>
<dbReference type="SUPFAM" id="SSF47240">
    <property type="entry name" value="Ferritin-like"/>
    <property type="match status" value="1"/>
</dbReference>
<keyword evidence="3" id="KW-1185">Reference proteome</keyword>
<evidence type="ECO:0000313" key="2">
    <source>
        <dbReference type="EMBL" id="CAG85738.1"/>
    </source>
</evidence>
<dbReference type="InParanoid" id="Q6BVQ7"/>
<protein>
    <submittedName>
        <fullName evidence="2">DEHA2C00726p</fullName>
    </submittedName>
</protein>
<reference evidence="2 3" key="1">
    <citation type="journal article" date="2004" name="Nature">
        <title>Genome evolution in yeasts.</title>
        <authorList>
            <consortium name="Genolevures"/>
            <person name="Dujon B."/>
            <person name="Sherman D."/>
            <person name="Fischer G."/>
            <person name="Durrens P."/>
            <person name="Casaregola S."/>
            <person name="Lafontaine I."/>
            <person name="de Montigny J."/>
            <person name="Marck C."/>
            <person name="Neuveglise C."/>
            <person name="Talla E."/>
            <person name="Goffard N."/>
            <person name="Frangeul L."/>
            <person name="Aigle M."/>
            <person name="Anthouard V."/>
            <person name="Babour A."/>
            <person name="Barbe V."/>
            <person name="Barnay S."/>
            <person name="Blanchin S."/>
            <person name="Beckerich J.M."/>
            <person name="Beyne E."/>
            <person name="Bleykasten C."/>
            <person name="Boisrame A."/>
            <person name="Boyer J."/>
            <person name="Cattolico L."/>
            <person name="Confanioleri F."/>
            <person name="de Daruvar A."/>
            <person name="Despons L."/>
            <person name="Fabre E."/>
            <person name="Fairhead C."/>
            <person name="Ferry-Dumazet H."/>
            <person name="Groppi A."/>
            <person name="Hantraye F."/>
            <person name="Hennequin C."/>
            <person name="Jauniaux N."/>
            <person name="Joyet P."/>
            <person name="Kachouri R."/>
            <person name="Kerrest A."/>
            <person name="Koszul R."/>
            <person name="Lemaire M."/>
            <person name="Lesur I."/>
            <person name="Ma L."/>
            <person name="Muller H."/>
            <person name="Nicaud J.M."/>
            <person name="Nikolski M."/>
            <person name="Oztas S."/>
            <person name="Ozier-Kalogeropoulos O."/>
            <person name="Pellenz S."/>
            <person name="Potier S."/>
            <person name="Richard G.F."/>
            <person name="Straub M.L."/>
            <person name="Suleau A."/>
            <person name="Swennene D."/>
            <person name="Tekaia F."/>
            <person name="Wesolowski-Louvel M."/>
            <person name="Westhof E."/>
            <person name="Wirth B."/>
            <person name="Zeniou-Meyer M."/>
            <person name="Zivanovic I."/>
            <person name="Bolotin-Fukuhara M."/>
            <person name="Thierry A."/>
            <person name="Bouchier C."/>
            <person name="Caudron B."/>
            <person name="Scarpelli C."/>
            <person name="Gaillardin C."/>
            <person name="Weissenbach J."/>
            <person name="Wincker P."/>
            <person name="Souciet J.L."/>
        </authorList>
    </citation>
    <scope>NUCLEOTIDE SEQUENCE [LARGE SCALE GENOMIC DNA]</scope>
    <source>
        <strain evidence="3">ATCC 36239 / CBS 767 / BCRC 21394 / JCM 1990 / NBRC 0083 / IGC 2968</strain>
    </source>
</reference>
<evidence type="ECO:0000313" key="3">
    <source>
        <dbReference type="Proteomes" id="UP000000599"/>
    </source>
</evidence>
<organism evidence="2 3">
    <name type="scientific">Debaryomyces hansenii (strain ATCC 36239 / CBS 767 / BCRC 21394 / JCM 1990 / NBRC 0083 / IGC 2968)</name>
    <name type="common">Yeast</name>
    <name type="synonym">Torulaspora hansenii</name>
    <dbReference type="NCBI Taxonomy" id="284592"/>
    <lineage>
        <taxon>Eukaryota</taxon>
        <taxon>Fungi</taxon>
        <taxon>Dikarya</taxon>
        <taxon>Ascomycota</taxon>
        <taxon>Saccharomycotina</taxon>
        <taxon>Pichiomycetes</taxon>
        <taxon>Debaryomycetaceae</taxon>
        <taxon>Debaryomyces</taxon>
    </lineage>
</organism>
<dbReference type="Pfam" id="PF13668">
    <property type="entry name" value="Ferritin_2"/>
    <property type="match status" value="1"/>
</dbReference>
<sequence>MRLTFLLSGLMAASTIAAPANIAKRDDIDVDILQYALTLEHLENAFYKKALSTWSVDDFTKANFSSDFYSQLKYIAHDEEAHVQYLEAGLKAVGAKPVETCTYTFPMQSAEDFVALAATIEGVGVSAYLGASPMVTSKQYLTAAASILATEALHQSAARNAVGEVPMANPFGTPMGLNAVYSIASGFIAECPSSNAKLPVMAYKGLNVTQGMPVAANSTVTFMADGDVPSSFCVTFVSGLDVLPMTADIENEMIKVDVPGEASGQSYAFITSDNSGNLTDSNILFGPAVLEITPSSPTFDLTIM</sequence>
<dbReference type="PANTHER" id="PTHR31694">
    <property type="entry name" value="DESICCATION-LIKE PROTEIN"/>
    <property type="match status" value="1"/>
</dbReference>
<proteinExistence type="predicted"/>
<dbReference type="OrthoDB" id="1001765at2759"/>
<dbReference type="InterPro" id="IPR012347">
    <property type="entry name" value="Ferritin-like"/>
</dbReference>
<dbReference type="OMA" id="ACEYKFP"/>
<evidence type="ECO:0000256" key="1">
    <source>
        <dbReference type="SAM" id="SignalP"/>
    </source>
</evidence>
<dbReference type="InterPro" id="IPR009078">
    <property type="entry name" value="Ferritin-like_SF"/>
</dbReference>
<dbReference type="EMBL" id="CR382135">
    <property type="protein sequence ID" value="CAG85738.1"/>
    <property type="molecule type" value="Genomic_DNA"/>
</dbReference>
<dbReference type="PANTHER" id="PTHR31694:SF26">
    <property type="entry name" value="OS05G0151100 PROTEIN"/>
    <property type="match status" value="1"/>
</dbReference>